<dbReference type="InterPro" id="IPR042099">
    <property type="entry name" value="ANL_N_sf"/>
</dbReference>
<evidence type="ECO:0000259" key="2">
    <source>
        <dbReference type="Pfam" id="PF13193"/>
    </source>
</evidence>
<name>A0A7Y1QC16_9PSED</name>
<dbReference type="InterPro" id="IPR045851">
    <property type="entry name" value="AMP-bd_C_sf"/>
</dbReference>
<dbReference type="AlphaFoldDB" id="A0A7Y1QC16"/>
<dbReference type="Gene3D" id="3.40.50.12780">
    <property type="entry name" value="N-terminal domain of ligase-like"/>
    <property type="match status" value="1"/>
</dbReference>
<dbReference type="GO" id="GO:0016877">
    <property type="term" value="F:ligase activity, forming carbon-sulfur bonds"/>
    <property type="evidence" value="ECO:0007669"/>
    <property type="project" value="UniProtKB-ARBA"/>
</dbReference>
<dbReference type="PROSITE" id="PS00455">
    <property type="entry name" value="AMP_BINDING"/>
    <property type="match status" value="1"/>
</dbReference>
<comment type="caution">
    <text evidence="3">The sequence shown here is derived from an EMBL/GenBank/DDBJ whole genome shotgun (WGS) entry which is preliminary data.</text>
</comment>
<dbReference type="Proteomes" id="UP000535954">
    <property type="component" value="Unassembled WGS sequence"/>
</dbReference>
<dbReference type="InterPro" id="IPR025110">
    <property type="entry name" value="AMP-bd_C"/>
</dbReference>
<gene>
    <name evidence="3" type="ORF">HBO13_28020</name>
</gene>
<dbReference type="SUPFAM" id="SSF56801">
    <property type="entry name" value="Acetyl-CoA synthetase-like"/>
    <property type="match status" value="1"/>
</dbReference>
<protein>
    <submittedName>
        <fullName evidence="3">Long-chain fatty acid--CoA ligase</fullName>
    </submittedName>
</protein>
<sequence>MSQSPIAVLYRDLADKRHRVAIRDGEVELCYGELIDRVERAAFDLIRRSLAGKRIGLCAANTWQNIVAYLAILRVGAVWVPINPNNGAQLNSALMARANLALALCDQVSAESLGEPGAEVLMLDSWLGGTLPAGALPAIEEDPSAPFAIKFTGGSTGVPKGVVQTLRSANAALASLEAFYGLQAGEVNLVVAPLSHGASHYILPVLAAGATHVVLSRPDRGAILAELKARVSVVFMPPTLIRMLLNEGDFAPGDFPSLRHLTYSAAPMAESAIDEAIGRFGPVLSTLYGQTEAPMAISALTPAQMLQTQLRTSVGFAFPGVEIALLTESGEIGGQGAEGEIVVKGDLAHTYYLDQPELTEAARHQGWLRTGDIGRIAADGSLSIVGRAKEMIITGGYNVYPAEVEQALLAHPAVIEACAFGVEDSVWGERLEVAVVARAEVETLRLFLREKIGPVRTPKQFHLVETLPRNPVGKVVRGQVKALFYPAG</sequence>
<dbReference type="RefSeq" id="WP_169900369.1">
    <property type="nucleotide sequence ID" value="NZ_JAAQYH010000018.1"/>
</dbReference>
<proteinExistence type="predicted"/>
<feature type="domain" description="AMP-dependent synthetase/ligase" evidence="1">
    <location>
        <begin position="14"/>
        <end position="351"/>
    </location>
</feature>
<dbReference type="InterPro" id="IPR020845">
    <property type="entry name" value="AMP-binding_CS"/>
</dbReference>
<organism evidence="3 4">
    <name type="scientific">Pseudomonas lactis</name>
    <dbReference type="NCBI Taxonomy" id="1615674"/>
    <lineage>
        <taxon>Bacteria</taxon>
        <taxon>Pseudomonadati</taxon>
        <taxon>Pseudomonadota</taxon>
        <taxon>Gammaproteobacteria</taxon>
        <taxon>Pseudomonadales</taxon>
        <taxon>Pseudomonadaceae</taxon>
        <taxon>Pseudomonas</taxon>
    </lineage>
</organism>
<dbReference type="InterPro" id="IPR000873">
    <property type="entry name" value="AMP-dep_synth/lig_dom"/>
</dbReference>
<evidence type="ECO:0000313" key="4">
    <source>
        <dbReference type="Proteomes" id="UP000535954"/>
    </source>
</evidence>
<feature type="domain" description="AMP-binding enzyme C-terminal" evidence="2">
    <location>
        <begin position="403"/>
        <end position="474"/>
    </location>
</feature>
<dbReference type="Pfam" id="PF13193">
    <property type="entry name" value="AMP-binding_C"/>
    <property type="match status" value="1"/>
</dbReference>
<dbReference type="Pfam" id="PF00501">
    <property type="entry name" value="AMP-binding"/>
    <property type="match status" value="1"/>
</dbReference>
<dbReference type="PANTHER" id="PTHR43767:SF7">
    <property type="entry name" value="MEDIUM_LONG-CHAIN-FATTY-ACID--COA LIGASE FADD8"/>
    <property type="match status" value="1"/>
</dbReference>
<accession>A0A7Y1QC16</accession>
<dbReference type="InterPro" id="IPR050237">
    <property type="entry name" value="ATP-dep_AMP-bd_enzyme"/>
</dbReference>
<dbReference type="PANTHER" id="PTHR43767">
    <property type="entry name" value="LONG-CHAIN-FATTY-ACID--COA LIGASE"/>
    <property type="match status" value="1"/>
</dbReference>
<evidence type="ECO:0000259" key="1">
    <source>
        <dbReference type="Pfam" id="PF00501"/>
    </source>
</evidence>
<dbReference type="Gene3D" id="3.30.300.30">
    <property type="match status" value="1"/>
</dbReference>
<keyword evidence="3" id="KW-0436">Ligase</keyword>
<reference evidence="3 4" key="1">
    <citation type="journal article" date="2020" name="Front. Microbiol.">
        <title>Genetic Organization of the aprX-lipA2 Operon Affects the Proteolytic Potential of Pseudomonas Species in Milk.</title>
        <authorList>
            <person name="Maier C."/>
            <person name="Huptas C."/>
            <person name="von Neubeck M."/>
            <person name="Scherer S."/>
            <person name="Wenning M."/>
            <person name="Lucking G."/>
        </authorList>
    </citation>
    <scope>NUCLEOTIDE SEQUENCE [LARGE SCALE GENOMIC DNA]</scope>
    <source>
        <strain evidence="3 4">WS 5405</strain>
    </source>
</reference>
<evidence type="ECO:0000313" key="3">
    <source>
        <dbReference type="EMBL" id="NNA76486.1"/>
    </source>
</evidence>
<dbReference type="EMBL" id="JAAQYH010000018">
    <property type="protein sequence ID" value="NNA76486.1"/>
    <property type="molecule type" value="Genomic_DNA"/>
</dbReference>